<sequence length="120" mass="12279">MKYPQVKPKQPLVECEAGWGHGTSSSGLACGAESGEVWAGLNSLGLGSFISQPGTVPEGSAASVPAPLEIPQALTLLFLDRRLPASVAWLPWWRIGEQHGCPQLPDGARGGAAGPGSPGP</sequence>
<proteinExistence type="predicted"/>
<reference evidence="2 3" key="2">
    <citation type="submission" date="2019-04" db="EMBL/GenBank/DDBJ databases">
        <title>The genome sequence of big-headed turtle.</title>
        <authorList>
            <person name="Gong S."/>
        </authorList>
    </citation>
    <scope>NUCLEOTIDE SEQUENCE [LARGE SCALE GENOMIC DNA]</scope>
    <source>
        <strain evidence="2">DO16091913</strain>
        <tissue evidence="2">Muscle</tissue>
    </source>
</reference>
<organism evidence="2 3">
    <name type="scientific">Platysternon megacephalum</name>
    <name type="common">big-headed turtle</name>
    <dbReference type="NCBI Taxonomy" id="55544"/>
    <lineage>
        <taxon>Eukaryota</taxon>
        <taxon>Metazoa</taxon>
        <taxon>Chordata</taxon>
        <taxon>Craniata</taxon>
        <taxon>Vertebrata</taxon>
        <taxon>Euteleostomi</taxon>
        <taxon>Archelosauria</taxon>
        <taxon>Testudinata</taxon>
        <taxon>Testudines</taxon>
        <taxon>Cryptodira</taxon>
        <taxon>Durocryptodira</taxon>
        <taxon>Testudinoidea</taxon>
        <taxon>Platysternidae</taxon>
        <taxon>Platysternon</taxon>
    </lineage>
</organism>
<dbReference type="Proteomes" id="UP000297703">
    <property type="component" value="Unassembled WGS sequence"/>
</dbReference>
<evidence type="ECO:0000256" key="1">
    <source>
        <dbReference type="SAM" id="MobiDB-lite"/>
    </source>
</evidence>
<protein>
    <submittedName>
        <fullName evidence="2">Uncharacterized protein</fullName>
    </submittedName>
</protein>
<accession>A0A4D9DJ84</accession>
<feature type="compositionally biased region" description="Gly residues" evidence="1">
    <location>
        <begin position="108"/>
        <end position="120"/>
    </location>
</feature>
<dbReference type="PROSITE" id="PS51257">
    <property type="entry name" value="PROKAR_LIPOPROTEIN"/>
    <property type="match status" value="1"/>
</dbReference>
<evidence type="ECO:0000313" key="3">
    <source>
        <dbReference type="Proteomes" id="UP000297703"/>
    </source>
</evidence>
<feature type="region of interest" description="Disordered" evidence="1">
    <location>
        <begin position="101"/>
        <end position="120"/>
    </location>
</feature>
<keyword evidence="3" id="KW-1185">Reference proteome</keyword>
<dbReference type="AlphaFoldDB" id="A0A4D9DJ84"/>
<name>A0A4D9DJ84_9SAUR</name>
<comment type="caution">
    <text evidence="2">The sequence shown here is derived from an EMBL/GenBank/DDBJ whole genome shotgun (WGS) entry which is preliminary data.</text>
</comment>
<gene>
    <name evidence="2" type="ORF">DR999_PMT20785</name>
</gene>
<reference evidence="2 3" key="1">
    <citation type="submission" date="2019-04" db="EMBL/GenBank/DDBJ databases">
        <title>Draft genome of the big-headed turtle Platysternon megacephalum.</title>
        <authorList>
            <person name="Gong S."/>
        </authorList>
    </citation>
    <scope>NUCLEOTIDE SEQUENCE [LARGE SCALE GENOMIC DNA]</scope>
    <source>
        <strain evidence="2">DO16091913</strain>
        <tissue evidence="2">Muscle</tissue>
    </source>
</reference>
<evidence type="ECO:0000313" key="2">
    <source>
        <dbReference type="EMBL" id="TFJ97376.1"/>
    </source>
</evidence>
<dbReference type="EMBL" id="QXTE01000502">
    <property type="protein sequence ID" value="TFJ97376.1"/>
    <property type="molecule type" value="Genomic_DNA"/>
</dbReference>